<dbReference type="STRING" id="273121.WS2029"/>
<evidence type="ECO:0000313" key="1">
    <source>
        <dbReference type="EMBL" id="CAE11030.1"/>
    </source>
</evidence>
<dbReference type="RefSeq" id="WP_011139812.1">
    <property type="nucleotide sequence ID" value="NC_005090.1"/>
</dbReference>
<sequence length="186" mass="21032">MEKIELIIQCGLTYQPLTIAISLLGEKYDIQKLHIVTTHSAMKGAKEVMDAFFDSLDCCIYGEFVEATGSQSDQAEYVLNLRHALGLLKHTPIAIIASGTNWMTYHFANELHKIPTFVVKTAKAFEEKSFFPQNEPIAIGGCGGVSINDGKTSIVYLQKLYRERNEERFFICLPRPDFRGLRRELP</sequence>
<keyword evidence="2" id="KW-1185">Reference proteome</keyword>
<evidence type="ECO:0000313" key="2">
    <source>
        <dbReference type="Proteomes" id="UP000000422"/>
    </source>
</evidence>
<protein>
    <submittedName>
        <fullName evidence="1">Uncharacterized protein</fullName>
    </submittedName>
</protein>
<gene>
    <name evidence="1" type="ordered locus">WS2029</name>
</gene>
<dbReference type="EMBL" id="BX571662">
    <property type="protein sequence ID" value="CAE11030.1"/>
    <property type="molecule type" value="Genomic_DNA"/>
</dbReference>
<dbReference type="Proteomes" id="UP000000422">
    <property type="component" value="Chromosome"/>
</dbReference>
<dbReference type="HOGENOM" id="CLU_1453876_0_0_7"/>
<name>Q7MQT3_WOLSU</name>
<dbReference type="KEGG" id="wsu:WS2029"/>
<organism evidence="2">
    <name type="scientific">Wolinella succinogenes (strain ATCC 29543 / DSM 1740 / CCUG 13145 / JCM 31913 / LMG 7466 / NCTC 11488 / FDC 602W)</name>
    <name type="common">Vibrio succinogenes</name>
    <dbReference type="NCBI Taxonomy" id="273121"/>
    <lineage>
        <taxon>Bacteria</taxon>
        <taxon>Pseudomonadati</taxon>
        <taxon>Campylobacterota</taxon>
        <taxon>Epsilonproteobacteria</taxon>
        <taxon>Campylobacterales</taxon>
        <taxon>Helicobacteraceae</taxon>
        <taxon>Wolinella</taxon>
    </lineage>
</organism>
<dbReference type="eggNOG" id="ENOG50343VK">
    <property type="taxonomic scope" value="Bacteria"/>
</dbReference>
<proteinExistence type="predicted"/>
<reference evidence="1 2" key="1">
    <citation type="journal article" date="2003" name="Proc. Natl. Acad. Sci. U.S.A.">
        <title>Complete genome sequence and analysis of Wolinella succinogenes.</title>
        <authorList>
            <person name="Baar C."/>
            <person name="Eppinger M."/>
            <person name="Raddatz G."/>
            <person name="Simon JM."/>
            <person name="Lanz C."/>
            <person name="Klimmek O."/>
            <person name="Nandakumar R."/>
            <person name="Gross R."/>
            <person name="Rosinus A."/>
            <person name="Keller H."/>
            <person name="Jagtap P."/>
            <person name="Linke B."/>
            <person name="Meyer F."/>
            <person name="Lederer H."/>
            <person name="Schuster S.C."/>
        </authorList>
    </citation>
    <scope>NUCLEOTIDE SEQUENCE [LARGE SCALE GENOMIC DNA]</scope>
    <source>
        <strain evidence="2">ATCC 29543 / DSM 1740 / CCUG 13145 / JCM 31913 / LMG 7466 / NCTC 11488 / FDC 602W</strain>
    </source>
</reference>
<dbReference type="AlphaFoldDB" id="Q7MQT3"/>
<accession>Q7MQT3</accession>